<dbReference type="AlphaFoldDB" id="X1NZM1"/>
<protein>
    <submittedName>
        <fullName evidence="1">Uncharacterized protein</fullName>
    </submittedName>
</protein>
<name>X1NZM1_9ZZZZ</name>
<proteinExistence type="predicted"/>
<gene>
    <name evidence="1" type="ORF">S06H3_27071</name>
</gene>
<sequence length="171" mass="19565">MQVLTGEEQKKEVKPFSYPCGVCYGTGTSKEQCKDCGGHKNLYKYQILPVPFKTVVTGIPVLHSSAQTKYEKEIERDLHQMIEEVEGIRFNDFKELESKSEASLGYWNKNIKKTISTAGSDYKSYSKDKEAQITTQIYLFPMIQMFCETKKGAKFEIYSLGSANKFMIYSN</sequence>
<organism evidence="1">
    <name type="scientific">marine sediment metagenome</name>
    <dbReference type="NCBI Taxonomy" id="412755"/>
    <lineage>
        <taxon>unclassified sequences</taxon>
        <taxon>metagenomes</taxon>
        <taxon>ecological metagenomes</taxon>
    </lineage>
</organism>
<reference evidence="1" key="1">
    <citation type="journal article" date="2014" name="Front. Microbiol.">
        <title>High frequency of phylogenetically diverse reductive dehalogenase-homologous genes in deep subseafloor sedimentary metagenomes.</title>
        <authorList>
            <person name="Kawai M."/>
            <person name="Futagami T."/>
            <person name="Toyoda A."/>
            <person name="Takaki Y."/>
            <person name="Nishi S."/>
            <person name="Hori S."/>
            <person name="Arai W."/>
            <person name="Tsubouchi T."/>
            <person name="Morono Y."/>
            <person name="Uchiyama I."/>
            <person name="Ito T."/>
            <person name="Fujiyama A."/>
            <person name="Inagaki F."/>
            <person name="Takami H."/>
        </authorList>
    </citation>
    <scope>NUCLEOTIDE SEQUENCE</scope>
    <source>
        <strain evidence="1">Expedition CK06-06</strain>
    </source>
</reference>
<evidence type="ECO:0000313" key="1">
    <source>
        <dbReference type="EMBL" id="GAI32245.1"/>
    </source>
</evidence>
<dbReference type="EMBL" id="BARV01015685">
    <property type="protein sequence ID" value="GAI32245.1"/>
    <property type="molecule type" value="Genomic_DNA"/>
</dbReference>
<feature type="non-terminal residue" evidence="1">
    <location>
        <position position="171"/>
    </location>
</feature>
<comment type="caution">
    <text evidence="1">The sequence shown here is derived from an EMBL/GenBank/DDBJ whole genome shotgun (WGS) entry which is preliminary data.</text>
</comment>
<accession>X1NZM1</accession>